<evidence type="ECO:0000256" key="2">
    <source>
        <dbReference type="ARBA" id="ARBA00023270"/>
    </source>
</evidence>
<gene>
    <name evidence="4" type="ORF">J2736_001728</name>
</gene>
<keyword evidence="1 3" id="KW-0456">Lyase</keyword>
<proteinExistence type="inferred from homology"/>
<dbReference type="Gene3D" id="3.20.20.70">
    <property type="entry name" value="Aldolase class I"/>
    <property type="match status" value="1"/>
</dbReference>
<dbReference type="Proteomes" id="UP001267290">
    <property type="component" value="Unassembled WGS sequence"/>
</dbReference>
<evidence type="ECO:0000313" key="4">
    <source>
        <dbReference type="EMBL" id="MDR6550541.1"/>
    </source>
</evidence>
<dbReference type="SMART" id="SM01130">
    <property type="entry name" value="DHDPS"/>
    <property type="match status" value="1"/>
</dbReference>
<dbReference type="PANTHER" id="PTHR42849:SF1">
    <property type="entry name" value="N-ACETYLNEURAMINATE LYASE"/>
    <property type="match status" value="1"/>
</dbReference>
<dbReference type="InterPro" id="IPR013785">
    <property type="entry name" value="Aldolase_TIM"/>
</dbReference>
<organism evidence="4 5">
    <name type="scientific">Paenibacillus qinlingensis</name>
    <dbReference type="NCBI Taxonomy" id="1837343"/>
    <lineage>
        <taxon>Bacteria</taxon>
        <taxon>Bacillati</taxon>
        <taxon>Bacillota</taxon>
        <taxon>Bacilli</taxon>
        <taxon>Bacillales</taxon>
        <taxon>Paenibacillaceae</taxon>
        <taxon>Paenibacillus</taxon>
    </lineage>
</organism>
<dbReference type="PRINTS" id="PR00146">
    <property type="entry name" value="DHPICSNTHASE"/>
</dbReference>
<dbReference type="Pfam" id="PF00701">
    <property type="entry name" value="DHDPS"/>
    <property type="match status" value="1"/>
</dbReference>
<dbReference type="CDD" id="cd00408">
    <property type="entry name" value="DHDPS-like"/>
    <property type="match status" value="1"/>
</dbReference>
<evidence type="ECO:0000256" key="3">
    <source>
        <dbReference type="PIRNR" id="PIRNR001365"/>
    </source>
</evidence>
<dbReference type="PROSITE" id="PS00666">
    <property type="entry name" value="DHDPS_2"/>
    <property type="match status" value="1"/>
</dbReference>
<sequence length="306" mass="33378">MLQNKKLAGVIPPIITPLNADRTVDTAALQGLARYMMDSGVDGIFAMGTAAESPMLTRAQREQALIALSETCKGKIPLLFGVMETSTDRVLELVREAEELGADAIVAVTPYYFRVKQQEIVKHFAAIREATDLPLIIYNVPVYTGNPIEAETVKQIAQFPNVIAFKDSSGNMQQFQKTIRLMESDPTFSVLQGVQVLSIISLQMGASGLIPGVGNLIPDQLVSLYKAVNSNNLAEAYRIQDFIEQLEASFSIEGYSLPVLKAMPQLLGFGQGIPHYPLSPLSSDGLDRLRAVLRRGGVSMKELHSI</sequence>
<dbReference type="InterPro" id="IPR002220">
    <property type="entry name" value="DapA-like"/>
</dbReference>
<dbReference type="SUPFAM" id="SSF51569">
    <property type="entry name" value="Aldolase"/>
    <property type="match status" value="1"/>
</dbReference>
<accession>A0ABU1NST2</accession>
<dbReference type="EMBL" id="JAVDSB010000002">
    <property type="protein sequence ID" value="MDR6550541.1"/>
    <property type="molecule type" value="Genomic_DNA"/>
</dbReference>
<comment type="similarity">
    <text evidence="3">Belongs to the DapA family.</text>
</comment>
<evidence type="ECO:0000313" key="5">
    <source>
        <dbReference type="Proteomes" id="UP001267290"/>
    </source>
</evidence>
<dbReference type="InterPro" id="IPR020625">
    <property type="entry name" value="Schiff_base-form_aldolases_AS"/>
</dbReference>
<dbReference type="PANTHER" id="PTHR42849">
    <property type="entry name" value="N-ACETYLNEURAMINATE LYASE"/>
    <property type="match status" value="1"/>
</dbReference>
<reference evidence="4 5" key="1">
    <citation type="submission" date="2023-07" db="EMBL/GenBank/DDBJ databases">
        <title>Sorghum-associated microbial communities from plants grown in Nebraska, USA.</title>
        <authorList>
            <person name="Schachtman D."/>
        </authorList>
    </citation>
    <scope>NUCLEOTIDE SEQUENCE [LARGE SCALE GENOMIC DNA]</scope>
    <source>
        <strain evidence="4 5">CC258</strain>
    </source>
</reference>
<keyword evidence="5" id="KW-1185">Reference proteome</keyword>
<dbReference type="PIRSF" id="PIRSF001365">
    <property type="entry name" value="DHDPS"/>
    <property type="match status" value="1"/>
</dbReference>
<dbReference type="GO" id="GO:0008840">
    <property type="term" value="F:4-hydroxy-tetrahydrodipicolinate synthase activity"/>
    <property type="evidence" value="ECO:0007669"/>
    <property type="project" value="UniProtKB-EC"/>
</dbReference>
<protein>
    <submittedName>
        <fullName evidence="4">4-hydroxy-tetrahydrodipicolinate synthase</fullName>
        <ecNumber evidence="4">4.3.3.7</ecNumber>
    </submittedName>
</protein>
<dbReference type="RefSeq" id="WP_310225437.1">
    <property type="nucleotide sequence ID" value="NZ_JAVDSB010000002.1"/>
</dbReference>
<keyword evidence="2" id="KW-0704">Schiff base</keyword>
<name>A0ABU1NST2_9BACL</name>
<comment type="caution">
    <text evidence="4">The sequence shown here is derived from an EMBL/GenBank/DDBJ whole genome shotgun (WGS) entry which is preliminary data.</text>
</comment>
<evidence type="ECO:0000256" key="1">
    <source>
        <dbReference type="ARBA" id="ARBA00023239"/>
    </source>
</evidence>
<dbReference type="EC" id="4.3.3.7" evidence="4"/>